<evidence type="ECO:0000313" key="11">
    <source>
        <dbReference type="EMBL" id="GAA2002129.1"/>
    </source>
</evidence>
<dbReference type="Pfam" id="PF00923">
    <property type="entry name" value="TAL_FSA"/>
    <property type="match status" value="1"/>
</dbReference>
<gene>
    <name evidence="11" type="primary">tal_2</name>
    <name evidence="10" type="synonym">tal</name>
    <name evidence="11" type="ORF">GCM10009838_80060</name>
</gene>
<accession>A0ABP5EMS6</accession>
<name>A0ABP5EMS6_9ACTN</name>
<reference evidence="12" key="1">
    <citation type="journal article" date="2019" name="Int. J. Syst. Evol. Microbiol.">
        <title>The Global Catalogue of Microorganisms (GCM) 10K type strain sequencing project: providing services to taxonomists for standard genome sequencing and annotation.</title>
        <authorList>
            <consortium name="The Broad Institute Genomics Platform"/>
            <consortium name="The Broad Institute Genome Sequencing Center for Infectious Disease"/>
            <person name="Wu L."/>
            <person name="Ma J."/>
        </authorList>
    </citation>
    <scope>NUCLEOTIDE SEQUENCE [LARGE SCALE GENOMIC DNA]</scope>
    <source>
        <strain evidence="12">JCM 16013</strain>
    </source>
</reference>
<dbReference type="EC" id="2.2.1.2" evidence="5 10"/>
<dbReference type="SUPFAM" id="SSF51569">
    <property type="entry name" value="Aldolase"/>
    <property type="match status" value="1"/>
</dbReference>
<keyword evidence="6 10" id="KW-0963">Cytoplasm</keyword>
<evidence type="ECO:0000256" key="5">
    <source>
        <dbReference type="ARBA" id="ARBA00013151"/>
    </source>
</evidence>
<evidence type="ECO:0000256" key="1">
    <source>
        <dbReference type="ARBA" id="ARBA00003518"/>
    </source>
</evidence>
<dbReference type="PANTHER" id="PTHR10683:SF31">
    <property type="entry name" value="TRANSALDOLASE"/>
    <property type="match status" value="1"/>
</dbReference>
<evidence type="ECO:0000256" key="9">
    <source>
        <dbReference type="ARBA" id="ARBA00023270"/>
    </source>
</evidence>
<keyword evidence="8 10" id="KW-0570">Pentose shunt</keyword>
<protein>
    <recommendedName>
        <fullName evidence="5 10">Transaldolase</fullName>
        <ecNumber evidence="5 10">2.2.1.2</ecNumber>
    </recommendedName>
</protein>
<evidence type="ECO:0000256" key="2">
    <source>
        <dbReference type="ARBA" id="ARBA00004496"/>
    </source>
</evidence>
<dbReference type="HAMAP" id="MF_00493">
    <property type="entry name" value="Transaldolase_2"/>
    <property type="match status" value="1"/>
</dbReference>
<comment type="caution">
    <text evidence="11">The sequence shown here is derived from an EMBL/GenBank/DDBJ whole genome shotgun (WGS) entry which is preliminary data.</text>
</comment>
<dbReference type="NCBIfam" id="NF002881">
    <property type="entry name" value="PRK03343.1"/>
    <property type="match status" value="1"/>
</dbReference>
<dbReference type="InterPro" id="IPR004732">
    <property type="entry name" value="Transaldolase_2"/>
</dbReference>
<organism evidence="11 12">
    <name type="scientific">Catenulispora subtropica</name>
    <dbReference type="NCBI Taxonomy" id="450798"/>
    <lineage>
        <taxon>Bacteria</taxon>
        <taxon>Bacillati</taxon>
        <taxon>Actinomycetota</taxon>
        <taxon>Actinomycetes</taxon>
        <taxon>Catenulisporales</taxon>
        <taxon>Catenulisporaceae</taxon>
        <taxon>Catenulispora</taxon>
    </lineage>
</organism>
<comment type="pathway">
    <text evidence="3 10">Carbohydrate degradation; pentose phosphate pathway; D-glyceraldehyde 3-phosphate and beta-D-fructose 6-phosphate from D-ribose 5-phosphate and D-xylulose 5-phosphate (non-oxidative stage): step 2/3.</text>
</comment>
<evidence type="ECO:0000313" key="12">
    <source>
        <dbReference type="Proteomes" id="UP001499854"/>
    </source>
</evidence>
<dbReference type="EMBL" id="BAAAQM010000073">
    <property type="protein sequence ID" value="GAA2002129.1"/>
    <property type="molecule type" value="Genomic_DNA"/>
</dbReference>
<dbReference type="PANTHER" id="PTHR10683">
    <property type="entry name" value="TRANSALDOLASE"/>
    <property type="match status" value="1"/>
</dbReference>
<keyword evidence="12" id="KW-1185">Reference proteome</keyword>
<sequence length="366" mass="39311">MKTALDDLADLGQSPWLDGIGRGALMSGGLVDLVARGVRGLTTNSALVRGAITDGDHTDAQRQRLRDVVAGAKDSKQAYLDLAVADARQACAMLEGTVTGPGPRDAWVSLEVDPRFAHDVRSTVEEAYLLHRAVDHPRFLVKIPGTVQGLVAVEEATALGVRVDVSLLFSVFRHRQAAEAYVRGLRRLRDNGGNLRTMSSVASFSVSHVDAAGDEALRAVGGDPDLAGRLAVANAKIAYRTYKEVFSGMAWEELSRAGAQPQWPLWASTSTKDPTFSDVKYVESLIGPDTVITMSRSTIEAFLDHGRVGPTLEDGVEEAGAVLDGFRRAGVDYDTLTGHLEKAGIRDFNRSFTEMLKELAALGPGR</sequence>
<evidence type="ECO:0000256" key="4">
    <source>
        <dbReference type="ARBA" id="ARBA00008426"/>
    </source>
</evidence>
<evidence type="ECO:0000256" key="8">
    <source>
        <dbReference type="ARBA" id="ARBA00023126"/>
    </source>
</evidence>
<keyword evidence="7 10" id="KW-0808">Transferase</keyword>
<dbReference type="InterPro" id="IPR013785">
    <property type="entry name" value="Aldolase_TIM"/>
</dbReference>
<comment type="similarity">
    <text evidence="4 10">Belongs to the transaldolase family. Type 2 subfamily.</text>
</comment>
<dbReference type="PIRSF" id="PIRSF036915">
    <property type="entry name" value="Trnald_Bac_Plnt"/>
    <property type="match status" value="1"/>
</dbReference>
<evidence type="ECO:0000256" key="3">
    <source>
        <dbReference type="ARBA" id="ARBA00004857"/>
    </source>
</evidence>
<evidence type="ECO:0000256" key="10">
    <source>
        <dbReference type="HAMAP-Rule" id="MF_00493"/>
    </source>
</evidence>
<comment type="function">
    <text evidence="1 10">Transaldolase is important for the balance of metabolites in the pentose-phosphate pathway.</text>
</comment>
<dbReference type="Gene3D" id="3.20.20.70">
    <property type="entry name" value="Aldolase class I"/>
    <property type="match status" value="1"/>
</dbReference>
<comment type="catalytic activity">
    <reaction evidence="10">
        <text>D-sedoheptulose 7-phosphate + D-glyceraldehyde 3-phosphate = D-erythrose 4-phosphate + beta-D-fructose 6-phosphate</text>
        <dbReference type="Rhea" id="RHEA:17053"/>
        <dbReference type="ChEBI" id="CHEBI:16897"/>
        <dbReference type="ChEBI" id="CHEBI:57483"/>
        <dbReference type="ChEBI" id="CHEBI:57634"/>
        <dbReference type="ChEBI" id="CHEBI:59776"/>
        <dbReference type="EC" id="2.2.1.2"/>
    </reaction>
</comment>
<proteinExistence type="inferred from homology"/>
<dbReference type="RefSeq" id="WP_344662436.1">
    <property type="nucleotide sequence ID" value="NZ_BAAAQM010000073.1"/>
</dbReference>
<comment type="subcellular location">
    <subcellularLocation>
        <location evidence="2 10">Cytoplasm</location>
    </subcellularLocation>
</comment>
<evidence type="ECO:0000256" key="7">
    <source>
        <dbReference type="ARBA" id="ARBA00022679"/>
    </source>
</evidence>
<evidence type="ECO:0000256" key="6">
    <source>
        <dbReference type="ARBA" id="ARBA00022490"/>
    </source>
</evidence>
<dbReference type="InterPro" id="IPR001585">
    <property type="entry name" value="TAL/FSA"/>
</dbReference>
<dbReference type="Proteomes" id="UP001499854">
    <property type="component" value="Unassembled WGS sequence"/>
</dbReference>
<keyword evidence="9 10" id="KW-0704">Schiff base</keyword>
<feature type="active site" description="Schiff-base intermediate with substrate" evidence="10">
    <location>
        <position position="142"/>
    </location>
</feature>